<dbReference type="Proteomes" id="UP000203985">
    <property type="component" value="Segment"/>
</dbReference>
<evidence type="ECO:0008006" key="3">
    <source>
        <dbReference type="Google" id="ProtNLM"/>
    </source>
</evidence>
<keyword evidence="2" id="KW-1185">Reference proteome</keyword>
<dbReference type="InterPro" id="IPR006530">
    <property type="entry name" value="YD"/>
</dbReference>
<evidence type="ECO:0000313" key="1">
    <source>
        <dbReference type="EMBL" id="ANA85424.1"/>
    </source>
</evidence>
<gene>
    <name evidence="1" type="primary">29</name>
    <name evidence="1" type="ORF">BOWSER_29</name>
</gene>
<dbReference type="GeneID" id="28800801"/>
<dbReference type="OrthoDB" id="6652at10239"/>
<sequence length="191" mass="19582">MAILFEDWCTADGGTDLAGVVTLTAIGQQAAGALTLATVPQPIAVTAGAFSETVAPGDYMVTVELTAGADEVLASTDTAAQRIAVADLDTPQRLRDLIGLGGPGQSPLAKLNELVTAWIEGVADATYAPVFPDTGITYDGSGNVQTVTENGVTTTYTYNPDGTVATDTRDGVTRTYGYDGNGNLTSITVED</sequence>
<evidence type="ECO:0000313" key="2">
    <source>
        <dbReference type="Proteomes" id="UP000203985"/>
    </source>
</evidence>
<dbReference type="RefSeq" id="YP_009275596.1">
    <property type="nucleotide sequence ID" value="NC_030930.1"/>
</dbReference>
<dbReference type="Gene3D" id="2.180.10.10">
    <property type="entry name" value="RHS repeat-associated core"/>
    <property type="match status" value="1"/>
</dbReference>
<accession>A0A160DF54</accession>
<dbReference type="NCBIfam" id="TIGR01643">
    <property type="entry name" value="YD_repeat_2x"/>
    <property type="match status" value="1"/>
</dbReference>
<organism evidence="1 2">
    <name type="scientific">Gordonia phage Bowser</name>
    <dbReference type="NCBI Taxonomy" id="1838063"/>
    <lineage>
        <taxon>Viruses</taxon>
        <taxon>Duplodnaviria</taxon>
        <taxon>Heunggongvirae</taxon>
        <taxon>Uroviricota</taxon>
        <taxon>Caudoviricetes</taxon>
        <taxon>Bowservirus</taxon>
        <taxon>Bowservirus bowser</taxon>
    </lineage>
</organism>
<proteinExistence type="predicted"/>
<dbReference type="KEGG" id="vg:28800801"/>
<name>A0A160DF54_9CAUD</name>
<protein>
    <recommendedName>
        <fullName evidence="3">Minor tail protein</fullName>
    </recommendedName>
</protein>
<dbReference type="EMBL" id="KU998235">
    <property type="protein sequence ID" value="ANA85424.1"/>
    <property type="molecule type" value="Genomic_DNA"/>
</dbReference>
<reference evidence="1 2" key="1">
    <citation type="submission" date="2016-03" db="EMBL/GenBank/DDBJ databases">
        <authorList>
            <person name="Montgomery M.T."/>
            <person name="Guerrero C.A."/>
            <person name="Mavrich T.N."/>
            <person name="Pope W.H."/>
            <person name="Garlena R.A."/>
            <person name="Russell D.A."/>
            <person name="Jacobs-Sera D."/>
            <person name="Hendrix R.W."/>
            <person name="Hatfull G.F."/>
        </authorList>
    </citation>
    <scope>NUCLEOTIDE SEQUENCE [LARGE SCALE GENOMIC DNA]</scope>
</reference>